<dbReference type="InterPro" id="IPR033904">
    <property type="entry name" value="Trans_IPPS_HH"/>
</dbReference>
<comment type="catalytic activity">
    <reaction evidence="16">
        <text>2 (2E,6E)-farnesyl diphosphate + NADPH + H(+) = squalene + 2 diphosphate + NADP(+)</text>
        <dbReference type="Rhea" id="RHEA:32295"/>
        <dbReference type="ChEBI" id="CHEBI:15378"/>
        <dbReference type="ChEBI" id="CHEBI:15440"/>
        <dbReference type="ChEBI" id="CHEBI:33019"/>
        <dbReference type="ChEBI" id="CHEBI:57783"/>
        <dbReference type="ChEBI" id="CHEBI:58349"/>
        <dbReference type="ChEBI" id="CHEBI:175763"/>
        <dbReference type="EC" id="2.5.1.21"/>
    </reaction>
</comment>
<evidence type="ECO:0000256" key="8">
    <source>
        <dbReference type="ARBA" id="ARBA00022692"/>
    </source>
</evidence>
<evidence type="ECO:0000256" key="4">
    <source>
        <dbReference type="ARBA" id="ARBA00012373"/>
    </source>
</evidence>
<comment type="catalytic activity">
    <reaction evidence="15 16">
        <text>2 (2E,6E)-farnesyl diphosphate = presqualene diphosphate + diphosphate</text>
        <dbReference type="Rhea" id="RHEA:22672"/>
        <dbReference type="ChEBI" id="CHEBI:33019"/>
        <dbReference type="ChEBI" id="CHEBI:57310"/>
        <dbReference type="ChEBI" id="CHEBI:175763"/>
    </reaction>
    <physiologicalReaction direction="left-to-right" evidence="15 16">
        <dbReference type="Rhea" id="RHEA:22673"/>
    </physiologicalReaction>
</comment>
<dbReference type="GO" id="GO:0005789">
    <property type="term" value="C:endoplasmic reticulum membrane"/>
    <property type="evidence" value="ECO:0000318"/>
    <property type="project" value="GO_Central"/>
</dbReference>
<name>T1FZC9_HELRO</name>
<dbReference type="SFLD" id="SFLDG01018">
    <property type="entry name" value="Squalene/Phytoene_Synthase_Lik"/>
    <property type="match status" value="1"/>
</dbReference>
<dbReference type="GO" id="GO:0045338">
    <property type="term" value="P:farnesyl diphosphate metabolic process"/>
    <property type="evidence" value="ECO:0000318"/>
    <property type="project" value="GO_Central"/>
</dbReference>
<dbReference type="InterPro" id="IPR044844">
    <property type="entry name" value="Trans_IPPS_euk-type"/>
</dbReference>
<evidence type="ECO:0000256" key="12">
    <source>
        <dbReference type="ARBA" id="ARBA00045166"/>
    </source>
</evidence>
<dbReference type="InterPro" id="IPR002060">
    <property type="entry name" value="Squ/phyt_synthse"/>
</dbReference>
<protein>
    <recommendedName>
        <fullName evidence="5 16">Squalene synthase</fullName>
        <shortName evidence="16">SQS</shortName>
        <shortName evidence="16">SS</shortName>
        <ecNumber evidence="4 16">2.5.1.21</ecNumber>
    </recommendedName>
</protein>
<comment type="function">
    <text evidence="12">Catalyzes the condensation of 2 farnesyl pyrophosphate (FPP) moieties to form squalene. Proceeds in two distinct steps. In the first half-reaction, two molecules of FPP react to form the stable presqualene diphosphate intermediate (PSQPP), with concomitant release of a proton and a molecule of inorganic diphosphate. In the second half-reaction, PSQPP undergoes heterolysis, isomerization, and reduction with NADPH or NADH to form squalene. It is the first committed enzyme of the sterol biosynthesis pathway.</text>
</comment>
<evidence type="ECO:0000256" key="1">
    <source>
        <dbReference type="ARBA" id="ARBA00001946"/>
    </source>
</evidence>
<reference evidence="18" key="3">
    <citation type="submission" date="2015-06" db="UniProtKB">
        <authorList>
            <consortium name="EnsemblMetazoa"/>
        </authorList>
    </citation>
    <scope>IDENTIFICATION</scope>
</reference>
<comment type="catalytic activity">
    <reaction evidence="16">
        <text>2 (2E,6E)-farnesyl diphosphate + NADH + H(+) = squalene + 2 diphosphate + NAD(+)</text>
        <dbReference type="Rhea" id="RHEA:32299"/>
        <dbReference type="ChEBI" id="CHEBI:15378"/>
        <dbReference type="ChEBI" id="CHEBI:15440"/>
        <dbReference type="ChEBI" id="CHEBI:33019"/>
        <dbReference type="ChEBI" id="CHEBI:57540"/>
        <dbReference type="ChEBI" id="CHEBI:57945"/>
        <dbReference type="ChEBI" id="CHEBI:175763"/>
        <dbReference type="EC" id="2.5.1.21"/>
    </reaction>
</comment>
<evidence type="ECO:0000256" key="7">
    <source>
        <dbReference type="ARBA" id="ARBA00022679"/>
    </source>
</evidence>
<dbReference type="AlphaFoldDB" id="T1FZC9"/>
<evidence type="ECO:0000313" key="17">
    <source>
        <dbReference type="EMBL" id="ESN96008.1"/>
    </source>
</evidence>
<evidence type="ECO:0000256" key="14">
    <source>
        <dbReference type="ARBA" id="ARBA00047541"/>
    </source>
</evidence>
<dbReference type="GeneID" id="20214177"/>
<dbReference type="SFLD" id="SFLDS00005">
    <property type="entry name" value="Isoprenoid_Synthase_Type_I"/>
    <property type="match status" value="1"/>
</dbReference>
<dbReference type="InterPro" id="IPR008949">
    <property type="entry name" value="Isoprenoid_synthase_dom_sf"/>
</dbReference>
<dbReference type="PANTHER" id="PTHR11626">
    <property type="entry name" value="FARNESYL-DIPHOSPHATE FARNESYLTRANSFERASE"/>
    <property type="match status" value="1"/>
</dbReference>
<dbReference type="GO" id="GO:0051996">
    <property type="term" value="F:squalene synthase [NAD(P)H] activity"/>
    <property type="evidence" value="ECO:0000318"/>
    <property type="project" value="GO_Central"/>
</dbReference>
<reference evidence="19" key="1">
    <citation type="submission" date="2012-12" db="EMBL/GenBank/DDBJ databases">
        <authorList>
            <person name="Hellsten U."/>
            <person name="Grimwood J."/>
            <person name="Chapman J.A."/>
            <person name="Shapiro H."/>
            <person name="Aerts A."/>
            <person name="Otillar R.P."/>
            <person name="Terry A.Y."/>
            <person name="Boore J.L."/>
            <person name="Simakov O."/>
            <person name="Marletaz F."/>
            <person name="Cho S.-J."/>
            <person name="Edsinger-Gonzales E."/>
            <person name="Havlak P."/>
            <person name="Kuo D.-H."/>
            <person name="Larsson T."/>
            <person name="Lv J."/>
            <person name="Arendt D."/>
            <person name="Savage R."/>
            <person name="Osoegawa K."/>
            <person name="de Jong P."/>
            <person name="Lindberg D.R."/>
            <person name="Seaver E.C."/>
            <person name="Weisblat D.A."/>
            <person name="Putnam N.H."/>
            <person name="Grigoriev I.V."/>
            <person name="Rokhsar D.S."/>
        </authorList>
    </citation>
    <scope>NUCLEOTIDE SEQUENCE</scope>
</reference>
<keyword evidence="6" id="KW-0444">Lipid biosynthesis</keyword>
<dbReference type="CTD" id="20214177"/>
<dbReference type="OrthoDB" id="431150at2759"/>
<dbReference type="STRING" id="6412.T1FZC9"/>
<keyword evidence="19" id="KW-1185">Reference proteome</keyword>
<dbReference type="HOGENOM" id="CLU_031981_0_2_1"/>
<dbReference type="GO" id="GO:0006695">
    <property type="term" value="P:cholesterol biosynthetic process"/>
    <property type="evidence" value="ECO:0000318"/>
    <property type="project" value="GO_Central"/>
</dbReference>
<evidence type="ECO:0000256" key="11">
    <source>
        <dbReference type="ARBA" id="ARBA00023136"/>
    </source>
</evidence>
<gene>
    <name evidence="18" type="primary">20214177</name>
    <name evidence="17" type="ORF">HELRODRAFT_68312</name>
</gene>
<accession>T1FZC9</accession>
<dbReference type="Pfam" id="PF00494">
    <property type="entry name" value="SQS_PSY"/>
    <property type="match status" value="1"/>
</dbReference>
<evidence type="ECO:0000313" key="19">
    <source>
        <dbReference type="Proteomes" id="UP000015101"/>
    </source>
</evidence>
<dbReference type="Proteomes" id="UP000015101">
    <property type="component" value="Unassembled WGS sequence"/>
</dbReference>
<dbReference type="InterPro" id="IPR006449">
    <property type="entry name" value="Squal_synth-like"/>
</dbReference>
<proteinExistence type="inferred from homology"/>
<dbReference type="GO" id="GO:0055056">
    <property type="term" value="F:D-glucose transmembrane transporter activity"/>
    <property type="evidence" value="ECO:0007669"/>
    <property type="project" value="UniProtKB-UniRule"/>
</dbReference>
<dbReference type="UniPathway" id="UPA00767">
    <property type="reaction ID" value="UER00751"/>
</dbReference>
<evidence type="ECO:0000256" key="15">
    <source>
        <dbReference type="ARBA" id="ARBA00048315"/>
    </source>
</evidence>
<comment type="catalytic activity">
    <reaction evidence="13 16">
        <text>presqualene diphosphate + NADPH + H(+) = squalene + diphosphate + NADP(+)</text>
        <dbReference type="Rhea" id="RHEA:22232"/>
        <dbReference type="ChEBI" id="CHEBI:15378"/>
        <dbReference type="ChEBI" id="CHEBI:15440"/>
        <dbReference type="ChEBI" id="CHEBI:33019"/>
        <dbReference type="ChEBI" id="CHEBI:57310"/>
        <dbReference type="ChEBI" id="CHEBI:57783"/>
        <dbReference type="ChEBI" id="CHEBI:58349"/>
    </reaction>
    <physiologicalReaction direction="left-to-right" evidence="13 16">
        <dbReference type="Rhea" id="RHEA:22233"/>
    </physiologicalReaction>
</comment>
<dbReference type="PANTHER" id="PTHR11626:SF2">
    <property type="entry name" value="SQUALENE SYNTHASE"/>
    <property type="match status" value="1"/>
</dbReference>
<comment type="subcellular location">
    <subcellularLocation>
        <location evidence="2">Membrane</location>
    </subcellularLocation>
</comment>
<dbReference type="InterPro" id="IPR019845">
    <property type="entry name" value="Squalene/phytoene_synthase_CS"/>
</dbReference>
<dbReference type="KEGG" id="hro:HELRODRAFT_68312"/>
<dbReference type="EnsemblMetazoa" id="HelroT68312">
    <property type="protein sequence ID" value="HelroP68312"/>
    <property type="gene ID" value="HelroG68312"/>
</dbReference>
<dbReference type="PROSITE" id="PS01045">
    <property type="entry name" value="SQUALEN_PHYTOEN_SYN_2"/>
    <property type="match status" value="1"/>
</dbReference>
<evidence type="ECO:0000313" key="18">
    <source>
        <dbReference type="EnsemblMetazoa" id="HelroP68312"/>
    </source>
</evidence>
<dbReference type="FunFam" id="1.10.600.10:FF:000003">
    <property type="entry name" value="Farnesyl-diphosphate farnesyltransferase 1"/>
    <property type="match status" value="1"/>
</dbReference>
<evidence type="ECO:0000256" key="16">
    <source>
        <dbReference type="RuleBase" id="RU368088"/>
    </source>
</evidence>
<dbReference type="OMA" id="GEACQLM"/>
<evidence type="ECO:0000256" key="3">
    <source>
        <dbReference type="ARBA" id="ARBA00006251"/>
    </source>
</evidence>
<dbReference type="SUPFAM" id="SSF48576">
    <property type="entry name" value="Terpenoid synthases"/>
    <property type="match status" value="1"/>
</dbReference>
<dbReference type="RefSeq" id="XP_009025212.1">
    <property type="nucleotide sequence ID" value="XM_009026964.1"/>
</dbReference>
<sequence>SSGMKTCYEFLKKTSRSFYAVIEMLNPEIKDAMCLFYLVLRALDTVEDDMTIEKSLKIKLLSQFHKFLYAESWNFTKSCSNDRIVLENFSVISKEFRHLNKKYREIISKICMKMGKGMIKFSNSSPQSLKELDEYCHYVAGLVGIGCTSLFTSSGLETNNIKLTTDISNSLGLFLQKTNIIRDYLEDVNQNRYFWPKQVWSKYVENIEYFSKPEFSREALQCLNELITNALAHVSDVINYLSAISDESVFRFTAIPQVMAIATLERCYNNVLLFNGVVKIRKGEAICLMNEATNITKVKLIFMRYLNKIRYRITARDPSAIQTMREVERAMQICNPNNCERTSTSFKEICICCIILAISFLFVCWRCSVLI</sequence>
<dbReference type="EMBL" id="AMQM01001283">
    <property type="status" value="NOT_ANNOTATED_CDS"/>
    <property type="molecule type" value="Genomic_DNA"/>
</dbReference>
<comment type="catalytic activity">
    <reaction evidence="14 16">
        <text>presqualene diphosphate + NADH + H(+) = squalene + diphosphate + NAD(+)</text>
        <dbReference type="Rhea" id="RHEA:22228"/>
        <dbReference type="ChEBI" id="CHEBI:15378"/>
        <dbReference type="ChEBI" id="CHEBI:15440"/>
        <dbReference type="ChEBI" id="CHEBI:33019"/>
        <dbReference type="ChEBI" id="CHEBI:57310"/>
        <dbReference type="ChEBI" id="CHEBI:57540"/>
        <dbReference type="ChEBI" id="CHEBI:57945"/>
    </reaction>
    <physiologicalReaction direction="left-to-right" evidence="14 16">
        <dbReference type="Rhea" id="RHEA:22229"/>
    </physiologicalReaction>
</comment>
<organism evidence="18 19">
    <name type="scientific">Helobdella robusta</name>
    <name type="common">Californian leech</name>
    <dbReference type="NCBI Taxonomy" id="6412"/>
    <lineage>
        <taxon>Eukaryota</taxon>
        <taxon>Metazoa</taxon>
        <taxon>Spiralia</taxon>
        <taxon>Lophotrochozoa</taxon>
        <taxon>Annelida</taxon>
        <taxon>Clitellata</taxon>
        <taxon>Hirudinea</taxon>
        <taxon>Rhynchobdellida</taxon>
        <taxon>Glossiphoniidae</taxon>
        <taxon>Helobdella</taxon>
    </lineage>
</organism>
<evidence type="ECO:0000256" key="6">
    <source>
        <dbReference type="ARBA" id="ARBA00022516"/>
    </source>
</evidence>
<evidence type="ECO:0000256" key="5">
    <source>
        <dbReference type="ARBA" id="ARBA00015135"/>
    </source>
</evidence>
<comment type="cofactor">
    <cofactor evidence="1 16">
        <name>Mg(2+)</name>
        <dbReference type="ChEBI" id="CHEBI:18420"/>
    </cofactor>
</comment>
<keyword evidence="9" id="KW-1133">Transmembrane helix</keyword>
<dbReference type="eggNOG" id="KOG1459">
    <property type="taxonomic scope" value="Eukaryota"/>
</dbReference>
<evidence type="ECO:0000256" key="2">
    <source>
        <dbReference type="ARBA" id="ARBA00004370"/>
    </source>
</evidence>
<dbReference type="PROSITE" id="PS01044">
    <property type="entry name" value="SQUALEN_PHYTOEN_SYN_1"/>
    <property type="match status" value="1"/>
</dbReference>
<dbReference type="InParanoid" id="T1FZC9"/>
<dbReference type="Gene3D" id="1.10.600.10">
    <property type="entry name" value="Farnesyl Diphosphate Synthase"/>
    <property type="match status" value="1"/>
</dbReference>
<dbReference type="NCBIfam" id="TIGR01559">
    <property type="entry name" value="squal_synth"/>
    <property type="match status" value="1"/>
</dbReference>
<evidence type="ECO:0000256" key="13">
    <source>
        <dbReference type="ARBA" id="ARBA00047468"/>
    </source>
</evidence>
<dbReference type="EMBL" id="KB097495">
    <property type="protein sequence ID" value="ESN96008.1"/>
    <property type="molecule type" value="Genomic_DNA"/>
</dbReference>
<keyword evidence="7 16" id="KW-0808">Transferase</keyword>
<keyword evidence="10" id="KW-0443">Lipid metabolism</keyword>
<dbReference type="CDD" id="cd00683">
    <property type="entry name" value="Trans_IPPS_HH"/>
    <property type="match status" value="1"/>
</dbReference>
<comment type="similarity">
    <text evidence="3 16">Belongs to the phytoene/squalene synthase family.</text>
</comment>
<comment type="pathway">
    <text evidence="16">Terpene metabolism; lanosterol biosynthesis; lanosterol from farnesyl diphosphate: step 1/3.</text>
</comment>
<evidence type="ECO:0000256" key="10">
    <source>
        <dbReference type="ARBA" id="ARBA00023098"/>
    </source>
</evidence>
<evidence type="ECO:0000256" key="9">
    <source>
        <dbReference type="ARBA" id="ARBA00022989"/>
    </source>
</evidence>
<keyword evidence="11" id="KW-0472">Membrane</keyword>
<keyword evidence="8" id="KW-0812">Transmembrane</keyword>
<dbReference type="EC" id="2.5.1.21" evidence="4 16"/>
<reference evidence="17 19" key="2">
    <citation type="journal article" date="2013" name="Nature">
        <title>Insights into bilaterian evolution from three spiralian genomes.</title>
        <authorList>
            <person name="Simakov O."/>
            <person name="Marletaz F."/>
            <person name="Cho S.J."/>
            <person name="Edsinger-Gonzales E."/>
            <person name="Havlak P."/>
            <person name="Hellsten U."/>
            <person name="Kuo D.H."/>
            <person name="Larsson T."/>
            <person name="Lv J."/>
            <person name="Arendt D."/>
            <person name="Savage R."/>
            <person name="Osoegawa K."/>
            <person name="de Jong P."/>
            <person name="Grimwood J."/>
            <person name="Chapman J.A."/>
            <person name="Shapiro H."/>
            <person name="Aerts A."/>
            <person name="Otillar R.P."/>
            <person name="Terry A.Y."/>
            <person name="Boore J.L."/>
            <person name="Grigoriev I.V."/>
            <person name="Lindberg D.R."/>
            <person name="Seaver E.C."/>
            <person name="Weisblat D.A."/>
            <person name="Putnam N.H."/>
            <person name="Rokhsar D.S."/>
        </authorList>
    </citation>
    <scope>NUCLEOTIDE SEQUENCE</scope>
</reference>